<dbReference type="EMBL" id="WIXP02000002">
    <property type="protein sequence ID" value="KAF6214241.1"/>
    <property type="molecule type" value="Genomic_DNA"/>
</dbReference>
<evidence type="ECO:0000313" key="1">
    <source>
        <dbReference type="EMBL" id="KAF6214241.1"/>
    </source>
</evidence>
<comment type="caution">
    <text evidence="1">The sequence shown here is derived from an EMBL/GenBank/DDBJ whole genome shotgun (WGS) entry which is preliminary data.</text>
</comment>
<protein>
    <submittedName>
        <fullName evidence="1">Uncharacterized protein</fullName>
    </submittedName>
</protein>
<dbReference type="AlphaFoldDB" id="A0A8S9Y106"/>
<sequence length="629" mass="70826">MENQYVRNVYNTEEQRRFAFSSGNLRHRLVFRNINIPYTNQTAVTDAALPFIFHVYAVGRCLYLQIPVGTNARTIAALEAVAPNLPDDSFCDTANSRELFVHSVICFVRHHDYSNQLTDLGATTMAQVLPLTGLNEATQALFTAGIAAHGLAQDMTIAAYVPNAAAMQNMAQSFCVVLSYLFNHFKTVRGCSLGSNVYALVYIALAKRGTVSDNKLNKIRAEIETETRKVLTITAQEVEVMHREMSPLITGQNARTIMEHLAGEMDAYSLRLRLTVQQAAKGGMTSYWAIHSAITNYPTFNWAEAHRYLARDFLNFERACNLVRGNEYYGFNADLGDAAAPRYKSLSWLAMHLLVRFNAAEHGSLTQYATYNRRPDHADQLQALFFFCNPLLYHDIIIMIQILLNVALAMLVFPVEAPTTNDLPIEGNGDQYQESFLNTTLPQLLTEESDEQPTQPLCWVNNVQEIPIPQLGSQMDADIQYGGPKREKTSSWEEYLEEGGDRTVPPAGVESEGKIRARKTWQIWLNDGIEVQVGVEKPEFTNNFCHDQVMSKRKYGAWGEEDMERALSAYRNQYGIPKPTLKRHLDGTNVHANEGIKKLGRCSTLPAEVEQELVNHLIKMESLLFGLSY</sequence>
<evidence type="ECO:0000313" key="2">
    <source>
        <dbReference type="Proteomes" id="UP000466442"/>
    </source>
</evidence>
<keyword evidence="2" id="KW-1185">Reference proteome</keyword>
<dbReference type="Proteomes" id="UP000466442">
    <property type="component" value="Unassembled WGS sequence"/>
</dbReference>
<organism evidence="1 2">
    <name type="scientific">Apolygus lucorum</name>
    <name type="common">Small green plant bug</name>
    <name type="synonym">Lygocoris lucorum</name>
    <dbReference type="NCBI Taxonomy" id="248454"/>
    <lineage>
        <taxon>Eukaryota</taxon>
        <taxon>Metazoa</taxon>
        <taxon>Ecdysozoa</taxon>
        <taxon>Arthropoda</taxon>
        <taxon>Hexapoda</taxon>
        <taxon>Insecta</taxon>
        <taxon>Pterygota</taxon>
        <taxon>Neoptera</taxon>
        <taxon>Paraneoptera</taxon>
        <taxon>Hemiptera</taxon>
        <taxon>Heteroptera</taxon>
        <taxon>Panheteroptera</taxon>
        <taxon>Cimicomorpha</taxon>
        <taxon>Miridae</taxon>
        <taxon>Mirini</taxon>
        <taxon>Apolygus</taxon>
    </lineage>
</organism>
<name>A0A8S9Y106_APOLU</name>
<proteinExistence type="predicted"/>
<dbReference type="OrthoDB" id="7422527at2759"/>
<reference evidence="1" key="1">
    <citation type="journal article" date="2021" name="Mol. Ecol. Resour.">
        <title>Apolygus lucorum genome provides insights into omnivorousness and mesophyll feeding.</title>
        <authorList>
            <person name="Liu Y."/>
            <person name="Liu H."/>
            <person name="Wang H."/>
            <person name="Huang T."/>
            <person name="Liu B."/>
            <person name="Yang B."/>
            <person name="Yin L."/>
            <person name="Li B."/>
            <person name="Zhang Y."/>
            <person name="Zhang S."/>
            <person name="Jiang F."/>
            <person name="Zhang X."/>
            <person name="Ren Y."/>
            <person name="Wang B."/>
            <person name="Wang S."/>
            <person name="Lu Y."/>
            <person name="Wu K."/>
            <person name="Fan W."/>
            <person name="Wang G."/>
        </authorList>
    </citation>
    <scope>NUCLEOTIDE SEQUENCE</scope>
    <source>
        <strain evidence="1">12Hb</strain>
    </source>
</reference>
<accession>A0A8S9Y106</accession>
<gene>
    <name evidence="1" type="ORF">GE061_008981</name>
</gene>